<name>A0A2A2KMV1_9BILA</name>
<dbReference type="EMBL" id="LIAE01008128">
    <property type="protein sequence ID" value="PAV75326.1"/>
    <property type="molecule type" value="Genomic_DNA"/>
</dbReference>
<proteinExistence type="predicted"/>
<comment type="caution">
    <text evidence="1">The sequence shown here is derived from an EMBL/GenBank/DDBJ whole genome shotgun (WGS) entry which is preliminary data.</text>
</comment>
<evidence type="ECO:0000313" key="1">
    <source>
        <dbReference type="EMBL" id="PAV75326.1"/>
    </source>
</evidence>
<dbReference type="Proteomes" id="UP000218231">
    <property type="component" value="Unassembled WGS sequence"/>
</dbReference>
<sequence length="94" mass="10861">MLPQVSKTVLRRVRSVERYSRSRSRSVEREAKTVKAVEQGEKKMDMGEVSAQLFPSARETVEFAHKMLTIKNNAISLFTPFARNKNSINMTWSR</sequence>
<accession>A0A2A2KMV1</accession>
<keyword evidence="2" id="KW-1185">Reference proteome</keyword>
<reference evidence="1 2" key="1">
    <citation type="journal article" date="2017" name="Curr. Biol.">
        <title>Genome architecture and evolution of a unichromosomal asexual nematode.</title>
        <authorList>
            <person name="Fradin H."/>
            <person name="Zegar C."/>
            <person name="Gutwein M."/>
            <person name="Lucas J."/>
            <person name="Kovtun M."/>
            <person name="Corcoran D."/>
            <person name="Baugh L.R."/>
            <person name="Kiontke K."/>
            <person name="Gunsalus K."/>
            <person name="Fitch D.H."/>
            <person name="Piano F."/>
        </authorList>
    </citation>
    <scope>NUCLEOTIDE SEQUENCE [LARGE SCALE GENOMIC DNA]</scope>
    <source>
        <strain evidence="1">PF1309</strain>
    </source>
</reference>
<gene>
    <name evidence="1" type="ORF">WR25_08907</name>
</gene>
<protein>
    <submittedName>
        <fullName evidence="1">Uncharacterized protein</fullName>
    </submittedName>
</protein>
<organism evidence="1 2">
    <name type="scientific">Diploscapter pachys</name>
    <dbReference type="NCBI Taxonomy" id="2018661"/>
    <lineage>
        <taxon>Eukaryota</taxon>
        <taxon>Metazoa</taxon>
        <taxon>Ecdysozoa</taxon>
        <taxon>Nematoda</taxon>
        <taxon>Chromadorea</taxon>
        <taxon>Rhabditida</taxon>
        <taxon>Rhabditina</taxon>
        <taxon>Rhabditomorpha</taxon>
        <taxon>Rhabditoidea</taxon>
        <taxon>Rhabditidae</taxon>
        <taxon>Diploscapter</taxon>
    </lineage>
</organism>
<dbReference type="AlphaFoldDB" id="A0A2A2KMV1"/>
<evidence type="ECO:0000313" key="2">
    <source>
        <dbReference type="Proteomes" id="UP000218231"/>
    </source>
</evidence>